<accession>A0AAW1VXG1</accession>
<protein>
    <submittedName>
        <fullName evidence="1">Uncharacterized protein</fullName>
    </submittedName>
</protein>
<evidence type="ECO:0000313" key="1">
    <source>
        <dbReference type="EMBL" id="KAK9912164.1"/>
    </source>
</evidence>
<evidence type="ECO:0000313" key="2">
    <source>
        <dbReference type="Proteomes" id="UP001457282"/>
    </source>
</evidence>
<dbReference type="Proteomes" id="UP001457282">
    <property type="component" value="Unassembled WGS sequence"/>
</dbReference>
<comment type="caution">
    <text evidence="1">The sequence shown here is derived from an EMBL/GenBank/DDBJ whole genome shotgun (WGS) entry which is preliminary data.</text>
</comment>
<name>A0AAW1VXG1_RUBAR</name>
<dbReference type="AlphaFoldDB" id="A0AAW1VXG1"/>
<sequence>MFEMVAGGDGSLGEQRPEFPEIDGGVVMRHGLIWFSGGLQICCRNGIGGRLLKKLKEVGNGQGEMMVVSGIQGGKVRP</sequence>
<dbReference type="EMBL" id="JBEDUW010000007">
    <property type="protein sequence ID" value="KAK9912164.1"/>
    <property type="molecule type" value="Genomic_DNA"/>
</dbReference>
<gene>
    <name evidence="1" type="ORF">M0R45_036037</name>
</gene>
<reference evidence="1 2" key="1">
    <citation type="journal article" date="2023" name="G3 (Bethesda)">
        <title>A chromosome-length genome assembly and annotation of blackberry (Rubus argutus, cv. 'Hillquist').</title>
        <authorList>
            <person name="Bruna T."/>
            <person name="Aryal R."/>
            <person name="Dudchenko O."/>
            <person name="Sargent D.J."/>
            <person name="Mead D."/>
            <person name="Buti M."/>
            <person name="Cavallini A."/>
            <person name="Hytonen T."/>
            <person name="Andres J."/>
            <person name="Pham M."/>
            <person name="Weisz D."/>
            <person name="Mascagni F."/>
            <person name="Usai G."/>
            <person name="Natali L."/>
            <person name="Bassil N."/>
            <person name="Fernandez G.E."/>
            <person name="Lomsadze A."/>
            <person name="Armour M."/>
            <person name="Olukolu B."/>
            <person name="Poorten T."/>
            <person name="Britton C."/>
            <person name="Davik J."/>
            <person name="Ashrafi H."/>
            <person name="Aiden E.L."/>
            <person name="Borodovsky M."/>
            <person name="Worthington M."/>
        </authorList>
    </citation>
    <scope>NUCLEOTIDE SEQUENCE [LARGE SCALE GENOMIC DNA]</scope>
    <source>
        <strain evidence="1">PI 553951</strain>
    </source>
</reference>
<proteinExistence type="predicted"/>
<keyword evidence="2" id="KW-1185">Reference proteome</keyword>
<organism evidence="1 2">
    <name type="scientific">Rubus argutus</name>
    <name type="common">Southern blackberry</name>
    <dbReference type="NCBI Taxonomy" id="59490"/>
    <lineage>
        <taxon>Eukaryota</taxon>
        <taxon>Viridiplantae</taxon>
        <taxon>Streptophyta</taxon>
        <taxon>Embryophyta</taxon>
        <taxon>Tracheophyta</taxon>
        <taxon>Spermatophyta</taxon>
        <taxon>Magnoliopsida</taxon>
        <taxon>eudicotyledons</taxon>
        <taxon>Gunneridae</taxon>
        <taxon>Pentapetalae</taxon>
        <taxon>rosids</taxon>
        <taxon>fabids</taxon>
        <taxon>Rosales</taxon>
        <taxon>Rosaceae</taxon>
        <taxon>Rosoideae</taxon>
        <taxon>Rosoideae incertae sedis</taxon>
        <taxon>Rubus</taxon>
    </lineage>
</organism>